<name>A0AAJ0H0D6_9PEZI</name>
<evidence type="ECO:0000313" key="3">
    <source>
        <dbReference type="Proteomes" id="UP001273166"/>
    </source>
</evidence>
<gene>
    <name evidence="2" type="ORF">B0T15DRAFT_515523</name>
</gene>
<protein>
    <submittedName>
        <fullName evidence="2">Uncharacterized protein</fullName>
    </submittedName>
</protein>
<accession>A0AAJ0H0D6</accession>
<dbReference type="Proteomes" id="UP001273166">
    <property type="component" value="Unassembled WGS sequence"/>
</dbReference>
<proteinExistence type="predicted"/>
<organism evidence="2 3">
    <name type="scientific">Chaetomium strumarium</name>
    <dbReference type="NCBI Taxonomy" id="1170767"/>
    <lineage>
        <taxon>Eukaryota</taxon>
        <taxon>Fungi</taxon>
        <taxon>Dikarya</taxon>
        <taxon>Ascomycota</taxon>
        <taxon>Pezizomycotina</taxon>
        <taxon>Sordariomycetes</taxon>
        <taxon>Sordariomycetidae</taxon>
        <taxon>Sordariales</taxon>
        <taxon>Chaetomiaceae</taxon>
        <taxon>Chaetomium</taxon>
    </lineage>
</organism>
<keyword evidence="3" id="KW-1185">Reference proteome</keyword>
<dbReference type="RefSeq" id="XP_062725227.1">
    <property type="nucleotide sequence ID" value="XM_062868202.1"/>
</dbReference>
<evidence type="ECO:0000313" key="2">
    <source>
        <dbReference type="EMBL" id="KAK3309447.1"/>
    </source>
</evidence>
<reference evidence="2" key="1">
    <citation type="journal article" date="2023" name="Mol. Phylogenet. Evol.">
        <title>Genome-scale phylogeny and comparative genomics of the fungal order Sordariales.</title>
        <authorList>
            <person name="Hensen N."/>
            <person name="Bonometti L."/>
            <person name="Westerberg I."/>
            <person name="Brannstrom I.O."/>
            <person name="Guillou S."/>
            <person name="Cros-Aarteil S."/>
            <person name="Calhoun S."/>
            <person name="Haridas S."/>
            <person name="Kuo A."/>
            <person name="Mondo S."/>
            <person name="Pangilinan J."/>
            <person name="Riley R."/>
            <person name="LaButti K."/>
            <person name="Andreopoulos B."/>
            <person name="Lipzen A."/>
            <person name="Chen C."/>
            <person name="Yan M."/>
            <person name="Daum C."/>
            <person name="Ng V."/>
            <person name="Clum A."/>
            <person name="Steindorff A."/>
            <person name="Ohm R.A."/>
            <person name="Martin F."/>
            <person name="Silar P."/>
            <person name="Natvig D.O."/>
            <person name="Lalanne C."/>
            <person name="Gautier V."/>
            <person name="Ament-Velasquez S.L."/>
            <person name="Kruys A."/>
            <person name="Hutchinson M.I."/>
            <person name="Powell A.J."/>
            <person name="Barry K."/>
            <person name="Miller A.N."/>
            <person name="Grigoriev I.V."/>
            <person name="Debuchy R."/>
            <person name="Gladieux P."/>
            <person name="Hiltunen Thoren M."/>
            <person name="Johannesson H."/>
        </authorList>
    </citation>
    <scope>NUCLEOTIDE SEQUENCE</scope>
    <source>
        <strain evidence="2">CBS 333.67</strain>
    </source>
</reference>
<comment type="caution">
    <text evidence="2">The sequence shown here is derived from an EMBL/GenBank/DDBJ whole genome shotgun (WGS) entry which is preliminary data.</text>
</comment>
<reference evidence="2" key="2">
    <citation type="submission" date="2023-06" db="EMBL/GenBank/DDBJ databases">
        <authorList>
            <consortium name="Lawrence Berkeley National Laboratory"/>
            <person name="Mondo S.J."/>
            <person name="Hensen N."/>
            <person name="Bonometti L."/>
            <person name="Westerberg I."/>
            <person name="Brannstrom I.O."/>
            <person name="Guillou S."/>
            <person name="Cros-Aarteil S."/>
            <person name="Calhoun S."/>
            <person name="Haridas S."/>
            <person name="Kuo A."/>
            <person name="Pangilinan J."/>
            <person name="Riley R."/>
            <person name="Labutti K."/>
            <person name="Andreopoulos B."/>
            <person name="Lipzen A."/>
            <person name="Chen C."/>
            <person name="Yanf M."/>
            <person name="Daum C."/>
            <person name="Ng V."/>
            <person name="Clum A."/>
            <person name="Steindorff A."/>
            <person name="Ohm R."/>
            <person name="Martin F."/>
            <person name="Silar P."/>
            <person name="Natvig D."/>
            <person name="Lalanne C."/>
            <person name="Gautier V."/>
            <person name="Ament-Velasquez S.L."/>
            <person name="Kruys A."/>
            <person name="Hutchinson M.I."/>
            <person name="Powell A.J."/>
            <person name="Barry K."/>
            <person name="Miller A.N."/>
            <person name="Grigoriev I.V."/>
            <person name="Debuchy R."/>
            <person name="Gladieux P."/>
            <person name="Thoren M.H."/>
            <person name="Johannesson H."/>
        </authorList>
    </citation>
    <scope>NUCLEOTIDE SEQUENCE</scope>
    <source>
        <strain evidence="2">CBS 333.67</strain>
    </source>
</reference>
<dbReference type="AlphaFoldDB" id="A0AAJ0H0D6"/>
<dbReference type="GeneID" id="87887031"/>
<sequence>MIVPKMDLYVFAMSAEALMVGNGNRIARHVASSGTYGRPNVRSRYIPHLPGTLTRSRRISAEHTVPSGASHIPIIYRYCKLRQTNVWQYLQTPPFQIRSVKCHLGVLHLCDYRVLQALHAMSPEEDDSICHGSHGHTPMSGTSSDNNNRAGHLLAAEDFLSTLHHGAQKFGFTSSLRKGWQLTKTGPFYMANHSRHKERLVVGSEGIISTSNQGLVYVLSSLVQAFRMDKSYFLLLRHSIPHRLRAVTYWPVTPP</sequence>
<feature type="region of interest" description="Disordered" evidence="1">
    <location>
        <begin position="127"/>
        <end position="146"/>
    </location>
</feature>
<evidence type="ECO:0000256" key="1">
    <source>
        <dbReference type="SAM" id="MobiDB-lite"/>
    </source>
</evidence>
<dbReference type="EMBL" id="JAUDZG010000001">
    <property type="protein sequence ID" value="KAK3309447.1"/>
    <property type="molecule type" value="Genomic_DNA"/>
</dbReference>